<dbReference type="EMBL" id="BAAALT010000210">
    <property type="protein sequence ID" value="GAA1824440.1"/>
    <property type="molecule type" value="Genomic_DNA"/>
</dbReference>
<evidence type="ECO:0000313" key="3">
    <source>
        <dbReference type="EMBL" id="GAA1824440.1"/>
    </source>
</evidence>
<dbReference type="InterPro" id="IPR026820">
    <property type="entry name" value="VioB/RebD_dom"/>
</dbReference>
<name>A0ABN2MFD1_9ACTN</name>
<evidence type="ECO:0000313" key="4">
    <source>
        <dbReference type="Proteomes" id="UP001500218"/>
    </source>
</evidence>
<dbReference type="Gene3D" id="1.20.1260.10">
    <property type="match status" value="1"/>
</dbReference>
<comment type="caution">
    <text evidence="3">The sequence shown here is derived from an EMBL/GenBank/DDBJ whole genome shotgun (WGS) entry which is preliminary data.</text>
</comment>
<evidence type="ECO:0000259" key="2">
    <source>
        <dbReference type="Pfam" id="PF12902"/>
    </source>
</evidence>
<feature type="domain" description="Iminophenyl-pyruvate dimer synthase" evidence="2">
    <location>
        <begin position="677"/>
        <end position="905"/>
    </location>
</feature>
<dbReference type="RefSeq" id="WP_344137493.1">
    <property type="nucleotide sequence ID" value="NZ_BAAALT010000210.1"/>
</dbReference>
<evidence type="ECO:0000256" key="1">
    <source>
        <dbReference type="SAM" id="MobiDB-lite"/>
    </source>
</evidence>
<feature type="region of interest" description="Disordered" evidence="1">
    <location>
        <begin position="924"/>
        <end position="944"/>
    </location>
</feature>
<dbReference type="Proteomes" id="UP001500218">
    <property type="component" value="Unassembled WGS sequence"/>
</dbReference>
<protein>
    <recommendedName>
        <fullName evidence="2">Iminophenyl-pyruvate dimer synthase domain-containing protein</fullName>
    </recommendedName>
</protein>
<sequence>MSVFDLPRLHFRGTAVTRLPTGPRNGLFDLASNRALTDDGPVGADVPPGEYHDYLRRRGPRFGVDGRPDPEGVFSASQGWNFGGNGHFWIDATVVAAELDDGVDLTDPVVGRAVDMWGHYNEYLATTFNRARVLDVDPSSTWSTALMVGRFGFGRQGRSQDTGYLMLGDVAGLHPPRWHSRGHRRDVGGHWLAAELGRAVVYQFAIAADEGLTWLSGADASPATRRLRALVEGGDADGVVVQFALSNMAPPTEPDTPDRHDLRGTLAPWRRDEWRTYPAGRLLTPRGVAAGQRAAGPHIMSVSVGADAAVFNLVTAVPVTLRDDGDRPGWTPGAEQRADLGDLELRTAGGRLVARLPRGAYQGKDFDLTSGIVTVPALVPGAAVADEALCLCGRDGAPLLVEEEVNVQADDAGLILEHPDVARGEDHAVEVAVRALVRGRPAAVDTIHIRQYANPRSRPLDAALASGRCGEVDLVAVRPGRLADPGGFGASCVISTDERGEGWFTVRGAAPGGARLHLAARADDLPCAPHAPGSAAAAYDNDDRLGFWAGAGTAHVRVLPDDWHLADVTEVPFDLVYREIFAPYEHLYSFMRDEVFSLADECKVRTYPRLIWQMGDPRNSTKTYYMPPTRDLTLPKSALLLRFLRAQQAVADVPELVGAPRRGPGRIERRGQLWSALKVAATVELAATLQYLFAAYSVPAFGAAGEYVRRGLWTPEQRWLACGDGGETTAAGVRGALLNIAREEMIHFLMVNNIIMAMGEPFHVPAVDFGTLNATLPLPLDFALEPVHLGSLHRFIALEQPERDIGEVRGATPDPRAGYRSPAALYAEIRDGIERVPDLFMVRKGRGGGEHHLFLRESINAVHPDFQLEVDDVPSALFAVDVITEQGEGGKLASAPSPGGSHFETLLRVSDELIATRAPGRPAWSPAYPVARNPSAHDDRPNRTAVTEPTARAMMALFNRSYYLMLQLMVQHFGAQPDASLRRSKIMNAAIDVMTGMMGPLAEVLVTLPSGQRGLTAGPSFELDDEVVYNSRPDVAMPSIALRFEHLAAAARRCDAVPDRVTDMFAFYADYFRRLPV</sequence>
<reference evidence="3 4" key="1">
    <citation type="journal article" date="2019" name="Int. J. Syst. Evol. Microbiol.">
        <title>The Global Catalogue of Microorganisms (GCM) 10K type strain sequencing project: providing services to taxonomists for standard genome sequencing and annotation.</title>
        <authorList>
            <consortium name="The Broad Institute Genomics Platform"/>
            <consortium name="The Broad Institute Genome Sequencing Center for Infectious Disease"/>
            <person name="Wu L."/>
            <person name="Ma J."/>
        </authorList>
    </citation>
    <scope>NUCLEOTIDE SEQUENCE [LARGE SCALE GENOMIC DNA]</scope>
    <source>
        <strain evidence="3 4">JCM 13250</strain>
    </source>
</reference>
<gene>
    <name evidence="3" type="ORF">GCM10009682_50820</name>
</gene>
<proteinExistence type="predicted"/>
<dbReference type="Pfam" id="PF12902">
    <property type="entry name" value="Ferritin-like"/>
    <property type="match status" value="1"/>
</dbReference>
<organism evidence="3 4">
    <name type="scientific">Luedemannella flava</name>
    <dbReference type="NCBI Taxonomy" id="349316"/>
    <lineage>
        <taxon>Bacteria</taxon>
        <taxon>Bacillati</taxon>
        <taxon>Actinomycetota</taxon>
        <taxon>Actinomycetes</taxon>
        <taxon>Micromonosporales</taxon>
        <taxon>Micromonosporaceae</taxon>
        <taxon>Luedemannella</taxon>
    </lineage>
</organism>
<keyword evidence="4" id="KW-1185">Reference proteome</keyword>
<dbReference type="InterPro" id="IPR012347">
    <property type="entry name" value="Ferritin-like"/>
</dbReference>
<accession>A0ABN2MFD1</accession>